<sequence>MALYSRESLENLRNKVDIVDVVSQHIEVKKQGAVYKALCPFHDEKTPSFILDKSDGHYHCFGCGAHGDAIQFLLEHQRLSFTEAVERLAERYHVALVAIEKEDVTEAENKARLREVLESACQYFEFMLVHTEEGRKAALYLQERGLTVKFIKKFRLGLSINEPKLFQNYMNKRGFSGDLLEEAGLLSKAPARREFFFDRITFPIHHPSGYVIGFSARKFKEGTFGGKYINSPETKLFKKSKLLFGLNYSRRRIAKERKALIVEGQIDALRLIDEGFDFAVASQGTAFGEEHAKELQRLGVVTVYLSFDGDDAGGEAATKVGDLFLKMGVEVKVVSLEKGEDPDSFMRKWGRDAFAKKLEDAEDYLDFLFRRMAKGADLSSPAVKKRVVDEIASMINKWESEIIIHESLKKLSFLAKLPENLITRQIEKKPVLLHQRTSLAGVAKIDPHFILESDFIRWLLLLMPKGPTHLSIAAQNITQDHFNTPLCRQLYQKIHEMSSQGTMNLLKFSTSLQNGELEALLQEILSKSGDPSRAEPSFFEAMQKLLDRSWMDRRESIRVKIQSGHLSEEEAFRLLKEFEEVKRQEPKIRYLDGSEKRYKN</sequence>
<dbReference type="GO" id="GO:0000428">
    <property type="term" value="C:DNA-directed RNA polymerase complex"/>
    <property type="evidence" value="ECO:0007669"/>
    <property type="project" value="UniProtKB-KW"/>
</dbReference>
<dbReference type="FunFam" id="3.90.580.10:FF:000001">
    <property type="entry name" value="DNA primase"/>
    <property type="match status" value="1"/>
</dbReference>
<comment type="catalytic activity">
    <reaction evidence="12">
        <text>ssDNA + n NTP = ssDNA/pppN(pN)n-1 hybrid + (n-1) diphosphate.</text>
        <dbReference type="EC" id="2.7.7.101"/>
    </reaction>
</comment>
<feature type="domain" description="Toprim" evidence="15">
    <location>
        <begin position="257"/>
        <end position="339"/>
    </location>
</feature>
<evidence type="ECO:0000256" key="10">
    <source>
        <dbReference type="ARBA" id="ARBA00023125"/>
    </source>
</evidence>
<reference evidence="17" key="1">
    <citation type="submission" date="2015-06" db="EMBL/GenBank/DDBJ databases">
        <authorList>
            <person name="Bertelli C."/>
        </authorList>
    </citation>
    <scope>NUCLEOTIDE SEQUENCE [LARGE SCALE GENOMIC DNA]</scope>
    <source>
        <strain evidence="17">CRIB-30</strain>
    </source>
</reference>
<dbReference type="NCBIfam" id="TIGR01391">
    <property type="entry name" value="dnaG"/>
    <property type="match status" value="1"/>
</dbReference>
<dbReference type="Gene3D" id="3.90.980.10">
    <property type="entry name" value="DNA primase, catalytic core, N-terminal domain"/>
    <property type="match status" value="1"/>
</dbReference>
<dbReference type="Gene3D" id="1.10.860.10">
    <property type="entry name" value="DNAb Helicase, Chain A"/>
    <property type="match status" value="1"/>
</dbReference>
<dbReference type="InterPro" id="IPR016136">
    <property type="entry name" value="DNA_helicase_N/primase_C"/>
</dbReference>
<comment type="domain">
    <text evidence="12">Contains an N-terminal zinc-binding domain, a central core domain that contains the primase activity, and a C-terminal DnaB-binding domain.</text>
</comment>
<dbReference type="InterPro" id="IPR013264">
    <property type="entry name" value="DNAG_N"/>
</dbReference>
<comment type="cofactor">
    <cofactor evidence="12 13 14">
        <name>Zn(2+)</name>
        <dbReference type="ChEBI" id="CHEBI:29105"/>
    </cofactor>
    <text evidence="12 13 14">Binds 1 zinc ion per monomer.</text>
</comment>
<keyword evidence="11 12" id="KW-0804">Transcription</keyword>
<dbReference type="CDD" id="cd03364">
    <property type="entry name" value="TOPRIM_DnaG_primases"/>
    <property type="match status" value="1"/>
</dbReference>
<dbReference type="SMART" id="SM00400">
    <property type="entry name" value="ZnF_CHCC"/>
    <property type="match status" value="1"/>
</dbReference>
<dbReference type="EMBL" id="CWGJ01000028">
    <property type="protein sequence ID" value="CRX39454.1"/>
    <property type="molecule type" value="Genomic_DNA"/>
</dbReference>
<dbReference type="InterPro" id="IPR037068">
    <property type="entry name" value="DNA_primase_core_N_sf"/>
</dbReference>
<dbReference type="PANTHER" id="PTHR30313">
    <property type="entry name" value="DNA PRIMASE"/>
    <property type="match status" value="1"/>
</dbReference>
<evidence type="ECO:0000256" key="6">
    <source>
        <dbReference type="ARBA" id="ARBA00022723"/>
    </source>
</evidence>
<evidence type="ECO:0000259" key="15">
    <source>
        <dbReference type="PROSITE" id="PS50880"/>
    </source>
</evidence>
<dbReference type="InterPro" id="IPR050219">
    <property type="entry name" value="DnaG_primase"/>
</dbReference>
<keyword evidence="1 12" id="KW-0240">DNA-directed RNA polymerase</keyword>
<feature type="zinc finger region" description="CHC2-type" evidence="12 14">
    <location>
        <begin position="39"/>
        <end position="63"/>
    </location>
</feature>
<keyword evidence="3 12" id="KW-0808">Transferase</keyword>
<keyword evidence="5 12" id="KW-0235">DNA replication</keyword>
<evidence type="ECO:0000256" key="12">
    <source>
        <dbReference type="HAMAP-Rule" id="MF_00974"/>
    </source>
</evidence>
<protein>
    <recommendedName>
        <fullName evidence="12 13">DNA primase</fullName>
        <ecNumber evidence="12">2.7.7.101</ecNumber>
    </recommendedName>
</protein>
<dbReference type="Pfam" id="PF01807">
    <property type="entry name" value="Zn_ribbon_DnaG"/>
    <property type="match status" value="1"/>
</dbReference>
<comment type="similarity">
    <text evidence="12 13">Belongs to the DnaG primase family.</text>
</comment>
<dbReference type="GO" id="GO:0003899">
    <property type="term" value="F:DNA-directed RNA polymerase activity"/>
    <property type="evidence" value="ECO:0007669"/>
    <property type="project" value="UniProtKB-UniRule"/>
</dbReference>
<dbReference type="Pfam" id="PF10410">
    <property type="entry name" value="DnaB_bind"/>
    <property type="match status" value="1"/>
</dbReference>
<evidence type="ECO:0000313" key="17">
    <source>
        <dbReference type="Proteomes" id="UP000220251"/>
    </source>
</evidence>
<keyword evidence="8 12" id="KW-0862">Zinc</keyword>
<keyword evidence="10 12" id="KW-0238">DNA-binding</keyword>
<evidence type="ECO:0000256" key="1">
    <source>
        <dbReference type="ARBA" id="ARBA00022478"/>
    </source>
</evidence>
<dbReference type="EC" id="2.7.7.101" evidence="12"/>
<dbReference type="Gene3D" id="3.90.580.10">
    <property type="entry name" value="Zinc finger, CHC2-type domain"/>
    <property type="match status" value="1"/>
</dbReference>
<dbReference type="Pfam" id="PF08275">
    <property type="entry name" value="DNAG_N"/>
    <property type="match status" value="1"/>
</dbReference>
<evidence type="ECO:0000256" key="8">
    <source>
        <dbReference type="ARBA" id="ARBA00022833"/>
    </source>
</evidence>
<dbReference type="HAMAP" id="MF_00974">
    <property type="entry name" value="DNA_primase_DnaG"/>
    <property type="match status" value="1"/>
</dbReference>
<dbReference type="GO" id="GO:0003677">
    <property type="term" value="F:DNA binding"/>
    <property type="evidence" value="ECO:0007669"/>
    <property type="project" value="UniProtKB-KW"/>
</dbReference>
<comment type="subunit">
    <text evidence="12">Monomer. Interacts with DnaB.</text>
</comment>
<evidence type="ECO:0000256" key="11">
    <source>
        <dbReference type="ARBA" id="ARBA00023163"/>
    </source>
</evidence>
<dbReference type="OrthoDB" id="9803773at2"/>
<evidence type="ECO:0000256" key="7">
    <source>
        <dbReference type="ARBA" id="ARBA00022771"/>
    </source>
</evidence>
<evidence type="ECO:0000256" key="14">
    <source>
        <dbReference type="PIRSR" id="PIRSR002811-1"/>
    </source>
</evidence>
<dbReference type="InterPro" id="IPR002694">
    <property type="entry name" value="Znf_CHC2"/>
</dbReference>
<dbReference type="GO" id="GO:0005737">
    <property type="term" value="C:cytoplasm"/>
    <property type="evidence" value="ECO:0007669"/>
    <property type="project" value="TreeGrafter"/>
</dbReference>
<evidence type="ECO:0000313" key="16">
    <source>
        <dbReference type="EMBL" id="CRX39454.1"/>
    </source>
</evidence>
<keyword evidence="4 12" id="KW-0548">Nucleotidyltransferase</keyword>
<keyword evidence="2 12" id="KW-0639">Primosome</keyword>
<evidence type="ECO:0000256" key="5">
    <source>
        <dbReference type="ARBA" id="ARBA00022705"/>
    </source>
</evidence>
<dbReference type="SUPFAM" id="SSF56731">
    <property type="entry name" value="DNA primase core"/>
    <property type="match status" value="1"/>
</dbReference>
<dbReference type="InterPro" id="IPR006171">
    <property type="entry name" value="TOPRIM_dom"/>
</dbReference>
<evidence type="ECO:0000256" key="3">
    <source>
        <dbReference type="ARBA" id="ARBA00022679"/>
    </source>
</evidence>
<evidence type="ECO:0000256" key="13">
    <source>
        <dbReference type="PIRNR" id="PIRNR002811"/>
    </source>
</evidence>
<dbReference type="AlphaFoldDB" id="A0A0H5DU62"/>
<name>A0A0H5DU62_9BACT</name>
<keyword evidence="7 12" id="KW-0863">Zinc-finger</keyword>
<dbReference type="InterPro" id="IPR036977">
    <property type="entry name" value="DNA_primase_Znf_CHC2"/>
</dbReference>
<dbReference type="Pfam" id="PF13155">
    <property type="entry name" value="Toprim_2"/>
    <property type="match status" value="1"/>
</dbReference>
<dbReference type="RefSeq" id="WP_098039320.1">
    <property type="nucleotide sequence ID" value="NZ_CWGJ01000028.1"/>
</dbReference>
<keyword evidence="6 12" id="KW-0479">Metal-binding</keyword>
<dbReference type="SUPFAM" id="SSF57783">
    <property type="entry name" value="Zinc beta-ribbon"/>
    <property type="match status" value="1"/>
</dbReference>
<evidence type="ECO:0000256" key="9">
    <source>
        <dbReference type="ARBA" id="ARBA00022842"/>
    </source>
</evidence>
<comment type="function">
    <text evidence="12 13">RNA polymerase that catalyzes the synthesis of short RNA molecules used as primers for DNA polymerase during DNA replication.</text>
</comment>
<dbReference type="PROSITE" id="PS50880">
    <property type="entry name" value="TOPRIM"/>
    <property type="match status" value="1"/>
</dbReference>
<dbReference type="SMART" id="SM00493">
    <property type="entry name" value="TOPRIM"/>
    <property type="match status" value="1"/>
</dbReference>
<dbReference type="InterPro" id="IPR006295">
    <property type="entry name" value="DNA_primase_DnaG"/>
</dbReference>
<evidence type="ECO:0000256" key="2">
    <source>
        <dbReference type="ARBA" id="ARBA00022515"/>
    </source>
</evidence>
<dbReference type="GO" id="GO:1990077">
    <property type="term" value="C:primosome complex"/>
    <property type="evidence" value="ECO:0007669"/>
    <property type="project" value="UniProtKB-KW"/>
</dbReference>
<proteinExistence type="inferred from homology"/>
<keyword evidence="17" id="KW-1185">Reference proteome</keyword>
<dbReference type="InterPro" id="IPR034151">
    <property type="entry name" value="TOPRIM_DnaG_bac"/>
</dbReference>
<dbReference type="Proteomes" id="UP000220251">
    <property type="component" value="Unassembled WGS sequence"/>
</dbReference>
<dbReference type="PIRSF" id="PIRSF002811">
    <property type="entry name" value="DnaG"/>
    <property type="match status" value="1"/>
</dbReference>
<dbReference type="GO" id="GO:0006269">
    <property type="term" value="P:DNA replication, synthesis of primer"/>
    <property type="evidence" value="ECO:0007669"/>
    <property type="project" value="UniProtKB-UniRule"/>
</dbReference>
<dbReference type="Gene3D" id="3.40.1360.10">
    <property type="match status" value="1"/>
</dbReference>
<dbReference type="PANTHER" id="PTHR30313:SF2">
    <property type="entry name" value="DNA PRIMASE"/>
    <property type="match status" value="1"/>
</dbReference>
<accession>A0A0H5DU62</accession>
<organism evidence="16 17">
    <name type="scientific">Estrella lausannensis</name>
    <dbReference type="NCBI Taxonomy" id="483423"/>
    <lineage>
        <taxon>Bacteria</taxon>
        <taxon>Pseudomonadati</taxon>
        <taxon>Chlamydiota</taxon>
        <taxon>Chlamydiia</taxon>
        <taxon>Parachlamydiales</taxon>
        <taxon>Candidatus Criblamydiaceae</taxon>
        <taxon>Estrella</taxon>
    </lineage>
</organism>
<keyword evidence="9" id="KW-0460">Magnesium</keyword>
<dbReference type="InterPro" id="IPR030846">
    <property type="entry name" value="DnaG_bac"/>
</dbReference>
<dbReference type="InterPro" id="IPR019475">
    <property type="entry name" value="DNA_primase_DnaB-bd"/>
</dbReference>
<evidence type="ECO:0000256" key="4">
    <source>
        <dbReference type="ARBA" id="ARBA00022695"/>
    </source>
</evidence>
<gene>
    <name evidence="12 16" type="primary">dnaG</name>
    <name evidence="16" type="ORF">ELAC_2133</name>
</gene>
<dbReference type="GO" id="GO:0008270">
    <property type="term" value="F:zinc ion binding"/>
    <property type="evidence" value="ECO:0007669"/>
    <property type="project" value="UniProtKB-UniRule"/>
</dbReference>